<evidence type="ECO:0000313" key="2">
    <source>
        <dbReference type="Proteomes" id="UP000770661"/>
    </source>
</evidence>
<sequence>MSIGSSTFSKIREVLTRLQGAKLTIKLAKTTFSRATGDIPGTRASSTSTNSGTAPLEKELLAIVSAVQNFRVISSQVKIL</sequence>
<protein>
    <submittedName>
        <fullName evidence="1">Uncharacterized protein</fullName>
    </submittedName>
</protein>
<dbReference type="AlphaFoldDB" id="A0A8J8WLP8"/>
<comment type="caution">
    <text evidence="1">The sequence shown here is derived from an EMBL/GenBank/DDBJ whole genome shotgun (WGS) entry which is preliminary data.</text>
</comment>
<dbReference type="EMBL" id="JACEEZ010026160">
    <property type="protein sequence ID" value="KAG0694361.1"/>
    <property type="molecule type" value="Genomic_DNA"/>
</dbReference>
<proteinExistence type="predicted"/>
<organism evidence="1 2">
    <name type="scientific">Chionoecetes opilio</name>
    <name type="common">Atlantic snow crab</name>
    <name type="synonym">Cancer opilio</name>
    <dbReference type="NCBI Taxonomy" id="41210"/>
    <lineage>
        <taxon>Eukaryota</taxon>
        <taxon>Metazoa</taxon>
        <taxon>Ecdysozoa</taxon>
        <taxon>Arthropoda</taxon>
        <taxon>Crustacea</taxon>
        <taxon>Multicrustacea</taxon>
        <taxon>Malacostraca</taxon>
        <taxon>Eumalacostraca</taxon>
        <taxon>Eucarida</taxon>
        <taxon>Decapoda</taxon>
        <taxon>Pleocyemata</taxon>
        <taxon>Brachyura</taxon>
        <taxon>Eubrachyura</taxon>
        <taxon>Majoidea</taxon>
        <taxon>Majidae</taxon>
        <taxon>Chionoecetes</taxon>
    </lineage>
</organism>
<gene>
    <name evidence="1" type="ORF">GWK47_003159</name>
</gene>
<keyword evidence="2" id="KW-1185">Reference proteome</keyword>
<accession>A0A8J8WLP8</accession>
<evidence type="ECO:0000313" key="1">
    <source>
        <dbReference type="EMBL" id="KAG0694361.1"/>
    </source>
</evidence>
<reference evidence="1" key="1">
    <citation type="submission" date="2020-07" db="EMBL/GenBank/DDBJ databases">
        <title>The High-quality genome of the commercially important snow crab, Chionoecetes opilio.</title>
        <authorList>
            <person name="Jeong J.-H."/>
            <person name="Ryu S."/>
        </authorList>
    </citation>
    <scope>NUCLEOTIDE SEQUENCE</scope>
    <source>
        <strain evidence="1">MADBK_172401_WGS</strain>
        <tissue evidence="1">Digestive gland</tissue>
    </source>
</reference>
<name>A0A8J8WLP8_CHIOP</name>
<dbReference type="Proteomes" id="UP000770661">
    <property type="component" value="Unassembled WGS sequence"/>
</dbReference>